<keyword evidence="4" id="KW-1185">Reference proteome</keyword>
<feature type="domain" description="AB hydrolase-1" evidence="2">
    <location>
        <begin position="38"/>
        <end position="140"/>
    </location>
</feature>
<evidence type="ECO:0000313" key="4">
    <source>
        <dbReference type="Proteomes" id="UP000433071"/>
    </source>
</evidence>
<dbReference type="PANTHER" id="PTHR43798">
    <property type="entry name" value="MONOACYLGLYCEROL LIPASE"/>
    <property type="match status" value="1"/>
</dbReference>
<dbReference type="InterPro" id="IPR000073">
    <property type="entry name" value="AB_hydrolase_1"/>
</dbReference>
<reference evidence="3 4" key="1">
    <citation type="submission" date="2019-11" db="EMBL/GenBank/DDBJ databases">
        <title>Agromyces kandeliae sp. nov., isolated from mangrove soil.</title>
        <authorList>
            <person name="Wang R."/>
        </authorList>
    </citation>
    <scope>NUCLEOTIDE SEQUENCE [LARGE SCALE GENOMIC DNA]</scope>
    <source>
        <strain evidence="3 4">JCM 11433</strain>
    </source>
</reference>
<accession>A0A6I3M663</accession>
<dbReference type="Gene3D" id="3.40.50.1820">
    <property type="entry name" value="alpha/beta hydrolase"/>
    <property type="match status" value="1"/>
</dbReference>
<dbReference type="Pfam" id="PF00561">
    <property type="entry name" value="Abhydrolase_1"/>
    <property type="match status" value="1"/>
</dbReference>
<evidence type="ECO:0000313" key="3">
    <source>
        <dbReference type="EMBL" id="MTH68745.1"/>
    </source>
</evidence>
<comment type="caution">
    <text evidence="3">The sequence shown here is derived from an EMBL/GenBank/DDBJ whole genome shotgun (WGS) entry which is preliminary data.</text>
</comment>
<dbReference type="SUPFAM" id="SSF53474">
    <property type="entry name" value="alpha/beta-Hydrolases"/>
    <property type="match status" value="1"/>
</dbReference>
<gene>
    <name evidence="3" type="ORF">GJ743_10225</name>
</gene>
<dbReference type="InterPro" id="IPR050266">
    <property type="entry name" value="AB_hydrolase_sf"/>
</dbReference>
<protein>
    <submittedName>
        <fullName evidence="3">Alpha/beta fold hydrolase</fullName>
    </submittedName>
</protein>
<dbReference type="EMBL" id="WMLB01000023">
    <property type="protein sequence ID" value="MTH68745.1"/>
    <property type="molecule type" value="Genomic_DNA"/>
</dbReference>
<dbReference type="AlphaFoldDB" id="A0A6I3M663"/>
<evidence type="ECO:0000256" key="1">
    <source>
        <dbReference type="ARBA" id="ARBA00022801"/>
    </source>
</evidence>
<dbReference type="InterPro" id="IPR029058">
    <property type="entry name" value="AB_hydrolase_fold"/>
</dbReference>
<dbReference type="Proteomes" id="UP000433071">
    <property type="component" value="Unassembled WGS sequence"/>
</dbReference>
<name>A0A6I3M663_9MICO</name>
<proteinExistence type="predicted"/>
<evidence type="ECO:0000259" key="2">
    <source>
        <dbReference type="Pfam" id="PF00561"/>
    </source>
</evidence>
<dbReference type="OrthoDB" id="63962at2"/>
<sequence length="312" mass="32916">MERPMTGTEFSTPVPCSAPVRGGRLAGGQWRADAAGTPILAVHGITASHRAWHHVADALPGRRIVAPDLRGRGRSADLPGPWSLRDHADDQVRLLDALGIERAFVVGHSMGAFVTVRLAAAHPDRVAGVVLVDGGLPIPHPEGLPPEEVAAAVLGPAIARLEMRFADGAAYDEFWKAHPAIGPAWDERVADYVAYDLVGAAPELRSSSVPEAVGENVLELDGGDGYVDDLLALPAPVDFLRAERGLLDQPEALYPRERVAAFAERMPALRVTEVAGLNHYTIVMTDAGAAQVASVVAPRLAEADAAASVGHR</sequence>
<organism evidence="3 4">
    <name type="scientific">Agromyces bracchium</name>
    <dbReference type="NCBI Taxonomy" id="88376"/>
    <lineage>
        <taxon>Bacteria</taxon>
        <taxon>Bacillati</taxon>
        <taxon>Actinomycetota</taxon>
        <taxon>Actinomycetes</taxon>
        <taxon>Micrococcales</taxon>
        <taxon>Microbacteriaceae</taxon>
        <taxon>Agromyces</taxon>
    </lineage>
</organism>
<dbReference type="GO" id="GO:0016020">
    <property type="term" value="C:membrane"/>
    <property type="evidence" value="ECO:0007669"/>
    <property type="project" value="TreeGrafter"/>
</dbReference>
<keyword evidence="1 3" id="KW-0378">Hydrolase</keyword>
<dbReference type="GO" id="GO:0016787">
    <property type="term" value="F:hydrolase activity"/>
    <property type="evidence" value="ECO:0007669"/>
    <property type="project" value="UniProtKB-KW"/>
</dbReference>
<dbReference type="PANTHER" id="PTHR43798:SF31">
    <property type="entry name" value="AB HYDROLASE SUPERFAMILY PROTEIN YCLE"/>
    <property type="match status" value="1"/>
</dbReference>
<dbReference type="PRINTS" id="PR00111">
    <property type="entry name" value="ABHYDROLASE"/>
</dbReference>